<dbReference type="Proteomes" id="UP000807353">
    <property type="component" value="Unassembled WGS sequence"/>
</dbReference>
<dbReference type="EMBL" id="MU150261">
    <property type="protein sequence ID" value="KAF9463588.1"/>
    <property type="molecule type" value="Genomic_DNA"/>
</dbReference>
<name>A0A9P5Y7B3_9AGAR</name>
<organism evidence="2 3">
    <name type="scientific">Collybia nuda</name>
    <dbReference type="NCBI Taxonomy" id="64659"/>
    <lineage>
        <taxon>Eukaryota</taxon>
        <taxon>Fungi</taxon>
        <taxon>Dikarya</taxon>
        <taxon>Basidiomycota</taxon>
        <taxon>Agaricomycotina</taxon>
        <taxon>Agaricomycetes</taxon>
        <taxon>Agaricomycetidae</taxon>
        <taxon>Agaricales</taxon>
        <taxon>Tricholomatineae</taxon>
        <taxon>Clitocybaceae</taxon>
        <taxon>Collybia</taxon>
    </lineage>
</organism>
<gene>
    <name evidence="2" type="ORF">BDZ94DRAFT_605393</name>
</gene>
<keyword evidence="3" id="KW-1185">Reference proteome</keyword>
<dbReference type="GO" id="GO:0016747">
    <property type="term" value="F:acyltransferase activity, transferring groups other than amino-acyl groups"/>
    <property type="evidence" value="ECO:0007669"/>
    <property type="project" value="InterPro"/>
</dbReference>
<proteinExistence type="predicted"/>
<accession>A0A9P5Y7B3</accession>
<dbReference type="AlphaFoldDB" id="A0A9P5Y7B3"/>
<dbReference type="InterPro" id="IPR013653">
    <property type="entry name" value="GCN5-like_dom"/>
</dbReference>
<dbReference type="Pfam" id="PF08445">
    <property type="entry name" value="FR47"/>
    <property type="match status" value="1"/>
</dbReference>
<dbReference type="PROSITE" id="PS51186">
    <property type="entry name" value="GNAT"/>
    <property type="match status" value="1"/>
</dbReference>
<dbReference type="OrthoDB" id="5372118at2759"/>
<dbReference type="InterPro" id="IPR000182">
    <property type="entry name" value="GNAT_dom"/>
</dbReference>
<evidence type="ECO:0000259" key="1">
    <source>
        <dbReference type="PROSITE" id="PS51186"/>
    </source>
</evidence>
<dbReference type="SUPFAM" id="SSF55729">
    <property type="entry name" value="Acyl-CoA N-acyltransferases (Nat)"/>
    <property type="match status" value="1"/>
</dbReference>
<evidence type="ECO:0000313" key="2">
    <source>
        <dbReference type="EMBL" id="KAF9463588.1"/>
    </source>
</evidence>
<dbReference type="InterPro" id="IPR016181">
    <property type="entry name" value="Acyl_CoA_acyltransferase"/>
</dbReference>
<comment type="caution">
    <text evidence="2">The sequence shown here is derived from an EMBL/GenBank/DDBJ whole genome shotgun (WGS) entry which is preliminary data.</text>
</comment>
<evidence type="ECO:0000313" key="3">
    <source>
        <dbReference type="Proteomes" id="UP000807353"/>
    </source>
</evidence>
<dbReference type="Gene3D" id="3.40.630.30">
    <property type="match status" value="1"/>
</dbReference>
<reference evidence="2" key="1">
    <citation type="submission" date="2020-11" db="EMBL/GenBank/DDBJ databases">
        <authorList>
            <consortium name="DOE Joint Genome Institute"/>
            <person name="Ahrendt S."/>
            <person name="Riley R."/>
            <person name="Andreopoulos W."/>
            <person name="Labutti K."/>
            <person name="Pangilinan J."/>
            <person name="Ruiz-Duenas F.J."/>
            <person name="Barrasa J.M."/>
            <person name="Sanchez-Garcia M."/>
            <person name="Camarero S."/>
            <person name="Miyauchi S."/>
            <person name="Serrano A."/>
            <person name="Linde D."/>
            <person name="Babiker R."/>
            <person name="Drula E."/>
            <person name="Ayuso-Fernandez I."/>
            <person name="Pacheco R."/>
            <person name="Padilla G."/>
            <person name="Ferreira P."/>
            <person name="Barriuso J."/>
            <person name="Kellner H."/>
            <person name="Castanera R."/>
            <person name="Alfaro M."/>
            <person name="Ramirez L."/>
            <person name="Pisabarro A.G."/>
            <person name="Kuo A."/>
            <person name="Tritt A."/>
            <person name="Lipzen A."/>
            <person name="He G."/>
            <person name="Yan M."/>
            <person name="Ng V."/>
            <person name="Cullen D."/>
            <person name="Martin F."/>
            <person name="Rosso M.-N."/>
            <person name="Henrissat B."/>
            <person name="Hibbett D."/>
            <person name="Martinez A.T."/>
            <person name="Grigoriev I.V."/>
        </authorList>
    </citation>
    <scope>NUCLEOTIDE SEQUENCE</scope>
    <source>
        <strain evidence="2">CBS 247.69</strain>
    </source>
</reference>
<sequence length="339" mass="37956">MPVPLSGLTTLAFTRATDISNDVWSALDSYANDANVILPQANKALIAESSGQPSGYHLWIACSWNGIVEFVLSCTPGDMGEYPIFICATMPFNYLTDAYIRPRIGLVAARLRAEIPSVGRVYSVYAPEPVTKLFAEEWTRLTGIRHYSEPYYAANITFCTTRSFVNRQTSVHPSLTYDLRLAEENDIPAIAPLCYGFAKESPPFDLTEYESHQEATNLVRNKQVWVHTVRKPGQSQVEIASIVATTRNTDKVGTISKVYTNPTWRRHGCAERLVRRVCKHLLNTKNSVVLYVAHSNHGAAKVYHRVGFQGLSADDDPVEGVYPWLELGFDQNEVELGHW</sequence>
<protein>
    <recommendedName>
        <fullName evidence="1">N-acetyltransferase domain-containing protein</fullName>
    </recommendedName>
</protein>
<feature type="domain" description="N-acetyltransferase" evidence="1">
    <location>
        <begin position="177"/>
        <end position="328"/>
    </location>
</feature>